<dbReference type="RefSeq" id="WP_317134831.1">
    <property type="nucleotide sequence ID" value="NZ_AP024238.1"/>
</dbReference>
<proteinExistence type="predicted"/>
<evidence type="ECO:0000313" key="3">
    <source>
        <dbReference type="Proteomes" id="UP000824366"/>
    </source>
</evidence>
<name>A0ABN6D3T6_9BURK</name>
<evidence type="ECO:0000313" key="2">
    <source>
        <dbReference type="EMBL" id="BCO26630.1"/>
    </source>
</evidence>
<keyword evidence="1" id="KW-0472">Membrane</keyword>
<keyword evidence="3" id="KW-1185">Reference proteome</keyword>
<gene>
    <name evidence="2" type="ORF">MIZ03_1513</name>
</gene>
<dbReference type="Proteomes" id="UP000824366">
    <property type="component" value="Chromosome"/>
</dbReference>
<accession>A0ABN6D3T6</accession>
<sequence>MSRVKQAVWWRWLIRFWVLCAQACRVRECSPPMNNLNNFESLGLVLPSPAYLLGAILFGLVGYVAFRYGRRSENPPLTWAGVALMAYPYAVSQTWLLWVIGAALCGWVYLKWR</sequence>
<reference evidence="2 3" key="1">
    <citation type="journal article" date="2021" name="Microbiol. Spectr.">
        <title>A Single Bacterium Capable of Oxidation and Reduction of Iron at Circumneutral pH.</title>
        <authorList>
            <person name="Kato S."/>
            <person name="Ohkuma M."/>
        </authorList>
    </citation>
    <scope>NUCLEOTIDE SEQUENCE [LARGE SCALE GENOMIC DNA]</scope>
    <source>
        <strain evidence="2 3">MIZ03</strain>
    </source>
</reference>
<dbReference type="EMBL" id="AP024238">
    <property type="protein sequence ID" value="BCO26630.1"/>
    <property type="molecule type" value="Genomic_DNA"/>
</dbReference>
<evidence type="ECO:0000256" key="1">
    <source>
        <dbReference type="SAM" id="Phobius"/>
    </source>
</evidence>
<organism evidence="2 3">
    <name type="scientific">Rhodoferax lithotrophicus</name>
    <dbReference type="NCBI Taxonomy" id="2798804"/>
    <lineage>
        <taxon>Bacteria</taxon>
        <taxon>Pseudomonadati</taxon>
        <taxon>Pseudomonadota</taxon>
        <taxon>Betaproteobacteria</taxon>
        <taxon>Burkholderiales</taxon>
        <taxon>Comamonadaceae</taxon>
        <taxon>Rhodoferax</taxon>
    </lineage>
</organism>
<protein>
    <submittedName>
        <fullName evidence="2">Uncharacterized protein</fullName>
    </submittedName>
</protein>
<keyword evidence="1" id="KW-1133">Transmembrane helix</keyword>
<feature type="transmembrane region" description="Helical" evidence="1">
    <location>
        <begin position="49"/>
        <end position="66"/>
    </location>
</feature>
<feature type="transmembrane region" description="Helical" evidence="1">
    <location>
        <begin position="87"/>
        <end position="110"/>
    </location>
</feature>
<keyword evidence="1" id="KW-0812">Transmembrane</keyword>